<comment type="caution">
    <text evidence="4">The sequence shown here is derived from an EMBL/GenBank/DDBJ whole genome shotgun (WGS) entry which is preliminary data.</text>
</comment>
<evidence type="ECO:0000256" key="1">
    <source>
        <dbReference type="ARBA" id="ARBA00006754"/>
    </source>
</evidence>
<dbReference type="PANTHER" id="PTHR33744:SF17">
    <property type="entry name" value="CONSERVED PROTEIN"/>
    <property type="match status" value="1"/>
</dbReference>
<name>T5KLC6_MICMQ</name>
<protein>
    <recommendedName>
        <fullName evidence="6">PucR family transcriptional regulator</fullName>
    </recommendedName>
</protein>
<proteinExistence type="inferred from homology"/>
<comment type="similarity">
    <text evidence="1">Belongs to the CdaR family.</text>
</comment>
<reference evidence="4 5" key="1">
    <citation type="journal article" date="2013" name="Genome Announc.">
        <title>Whole-genome sequences of five oyster-associated bacteria show potential for crude oil hydrocarbon degradation.</title>
        <authorList>
            <person name="Chauhan A."/>
            <person name="Green S."/>
            <person name="Pathak A."/>
            <person name="Thomas J."/>
            <person name="Venkatramanan R."/>
        </authorList>
    </citation>
    <scope>NUCLEOTIDE SEQUENCE [LARGE SCALE GENOMIC DNA]</scope>
    <source>
        <strain evidence="4 5">MF109</strain>
    </source>
</reference>
<dbReference type="EMBL" id="ATAO01000188">
    <property type="protein sequence ID" value="EQM76513.1"/>
    <property type="molecule type" value="Genomic_DNA"/>
</dbReference>
<dbReference type="Proteomes" id="UP000016033">
    <property type="component" value="Unassembled WGS sequence"/>
</dbReference>
<dbReference type="RefSeq" id="WP_021199896.1">
    <property type="nucleotide sequence ID" value="NZ_ATAO01000188.1"/>
</dbReference>
<feature type="domain" description="CdaR GGDEF-like" evidence="3">
    <location>
        <begin position="310"/>
        <end position="439"/>
    </location>
</feature>
<dbReference type="PANTHER" id="PTHR33744">
    <property type="entry name" value="CARBOHYDRATE DIACID REGULATOR"/>
    <property type="match status" value="1"/>
</dbReference>
<dbReference type="Pfam" id="PF13556">
    <property type="entry name" value="HTH_30"/>
    <property type="match status" value="1"/>
</dbReference>
<gene>
    <name evidence="4" type="ORF">L687_17805</name>
</gene>
<organism evidence="4 5">
    <name type="scientific">Microbacterium maritypicum MF109</name>
    <dbReference type="NCBI Taxonomy" id="1333857"/>
    <lineage>
        <taxon>Bacteria</taxon>
        <taxon>Bacillati</taxon>
        <taxon>Actinomycetota</taxon>
        <taxon>Actinomycetes</taxon>
        <taxon>Micrococcales</taxon>
        <taxon>Microbacteriaceae</taxon>
        <taxon>Microbacterium</taxon>
    </lineage>
</organism>
<dbReference type="InterPro" id="IPR051448">
    <property type="entry name" value="CdaR-like_regulators"/>
</dbReference>
<dbReference type="InterPro" id="IPR025736">
    <property type="entry name" value="PucR_C-HTH_dom"/>
</dbReference>
<dbReference type="Gene3D" id="1.10.10.2840">
    <property type="entry name" value="PucR C-terminal helix-turn-helix domain"/>
    <property type="match status" value="1"/>
</dbReference>
<dbReference type="AlphaFoldDB" id="T5KLC6"/>
<sequence>MSVTTRPRASLGRVIEDLGNTLLEVVSGAADDDAEIETVVIHDVLDDAMPMRGALVLGVGLSDPEEIAALLQTLAAQHASALVLRAPVRAEQPVRDASEATGIPVLALTRGASWAQLAAMLRSLIAEGDVGDQGATTLGGMPSGDLFALANAIATLLNAPVTIEDRNSRVVAFSGRQHEADPARIETVLGRQVPERFARQLEERGVFQELYRSEDPIDVGPVLNTEGLPSFPRVALAVRAGDEILGSIWAAVQEPLSPDRVRALKDSAGLVALHMLRLRAGADVERRLRADLLATILEGGPGAADATARLRLNDHRCVVLALSAAEEADDEPSAGARGVAERQHIADAFAVHLGAVYLRSAVAVIGDVVYAVVGTRPEQGDAESGAERSDADNRAARVATDFLGRLGATSEIRIGVGTVADETAGIPSSRANADRALRVVRQAPSHEPVARFTAVQMEALLVELGDLVRARGDQPTGPVAQLLAQDREKGTHLVETLRAWLDAFGDVAVAAARVYTHPNTFRYRLRRLSEISGLDLTDPEARFSAMVQLRLLVPRD</sequence>
<feature type="domain" description="PucR C-terminal helix-turn-helix" evidence="2">
    <location>
        <begin position="493"/>
        <end position="550"/>
    </location>
</feature>
<dbReference type="InterPro" id="IPR041522">
    <property type="entry name" value="CdaR_GGDEF"/>
</dbReference>
<dbReference type="PATRIC" id="fig|1333857.3.peg.1932"/>
<dbReference type="Pfam" id="PF17853">
    <property type="entry name" value="GGDEF_2"/>
    <property type="match status" value="1"/>
</dbReference>
<evidence type="ECO:0000313" key="5">
    <source>
        <dbReference type="Proteomes" id="UP000016033"/>
    </source>
</evidence>
<accession>T5KLC6</accession>
<evidence type="ECO:0000259" key="2">
    <source>
        <dbReference type="Pfam" id="PF13556"/>
    </source>
</evidence>
<evidence type="ECO:0008006" key="6">
    <source>
        <dbReference type="Google" id="ProtNLM"/>
    </source>
</evidence>
<dbReference type="InterPro" id="IPR042070">
    <property type="entry name" value="PucR_C-HTH_sf"/>
</dbReference>
<evidence type="ECO:0000259" key="3">
    <source>
        <dbReference type="Pfam" id="PF17853"/>
    </source>
</evidence>
<evidence type="ECO:0000313" key="4">
    <source>
        <dbReference type="EMBL" id="EQM76513.1"/>
    </source>
</evidence>